<comment type="catalytic activity">
    <reaction evidence="3 4">
        <text>an acyl phosphate + H2O = a carboxylate + phosphate + H(+)</text>
        <dbReference type="Rhea" id="RHEA:14965"/>
        <dbReference type="ChEBI" id="CHEBI:15377"/>
        <dbReference type="ChEBI" id="CHEBI:15378"/>
        <dbReference type="ChEBI" id="CHEBI:29067"/>
        <dbReference type="ChEBI" id="CHEBI:43474"/>
        <dbReference type="ChEBI" id="CHEBI:59918"/>
        <dbReference type="EC" id="3.6.1.7"/>
    </reaction>
</comment>
<evidence type="ECO:0000256" key="5">
    <source>
        <dbReference type="RuleBase" id="RU004168"/>
    </source>
</evidence>
<dbReference type="PANTHER" id="PTHR47268">
    <property type="entry name" value="ACYLPHOSPHATASE"/>
    <property type="match status" value="1"/>
</dbReference>
<reference evidence="7 8" key="1">
    <citation type="journal article" date="2016" name="Nat. Commun.">
        <title>Thousands of microbial genomes shed light on interconnected biogeochemical processes in an aquifer system.</title>
        <authorList>
            <person name="Anantharaman K."/>
            <person name="Brown C.T."/>
            <person name="Hug L.A."/>
            <person name="Sharon I."/>
            <person name="Castelle C.J."/>
            <person name="Probst A.J."/>
            <person name="Thomas B.C."/>
            <person name="Singh A."/>
            <person name="Wilkins M.J."/>
            <person name="Karaoz U."/>
            <person name="Brodie E.L."/>
            <person name="Williams K.H."/>
            <person name="Hubbard S.S."/>
            <person name="Banfield J.F."/>
        </authorList>
    </citation>
    <scope>NUCLEOTIDE SEQUENCE [LARGE SCALE GENOMIC DNA]</scope>
</reference>
<comment type="similarity">
    <text evidence="1 5">Belongs to the acylphosphatase family.</text>
</comment>
<gene>
    <name evidence="7" type="ORF">A3B35_02310</name>
</gene>
<dbReference type="InterPro" id="IPR001792">
    <property type="entry name" value="Acylphosphatase-like_dom"/>
</dbReference>
<dbReference type="PANTHER" id="PTHR47268:SF4">
    <property type="entry name" value="ACYLPHOSPHATASE"/>
    <property type="match status" value="1"/>
</dbReference>
<dbReference type="SUPFAM" id="SSF54975">
    <property type="entry name" value="Acylphosphatase/BLUF domain-like"/>
    <property type="match status" value="1"/>
</dbReference>
<accession>A0A1F6EW43</accession>
<comment type="caution">
    <text evidence="7">The sequence shown here is derived from an EMBL/GenBank/DDBJ whole genome shotgun (WGS) entry which is preliminary data.</text>
</comment>
<evidence type="ECO:0000313" key="7">
    <source>
        <dbReference type="EMBL" id="OGG77851.1"/>
    </source>
</evidence>
<dbReference type="Pfam" id="PF00708">
    <property type="entry name" value="Acylphosphatase"/>
    <property type="match status" value="1"/>
</dbReference>
<dbReference type="EC" id="3.6.1.7" evidence="2 4"/>
<dbReference type="InterPro" id="IPR036046">
    <property type="entry name" value="Acylphosphatase-like_dom_sf"/>
</dbReference>
<evidence type="ECO:0000256" key="4">
    <source>
        <dbReference type="PROSITE-ProRule" id="PRU00520"/>
    </source>
</evidence>
<feature type="active site" evidence="4">
    <location>
        <position position="38"/>
    </location>
</feature>
<dbReference type="InterPro" id="IPR020456">
    <property type="entry name" value="Acylphosphatase"/>
</dbReference>
<sequence length="92" mass="10574">MEIEEVRCIVSGKVQGVFYRDFVVKHARHLALAGYVRNAPDFKVEVVAQGYRDKLEKLVEHLRKGPFLARVSKVDVEWQEPSEKLGSFVVVF</sequence>
<dbReference type="EMBL" id="MFMC01000004">
    <property type="protein sequence ID" value="OGG77851.1"/>
    <property type="molecule type" value="Genomic_DNA"/>
</dbReference>
<evidence type="ECO:0000313" key="8">
    <source>
        <dbReference type="Proteomes" id="UP000177215"/>
    </source>
</evidence>
<dbReference type="PROSITE" id="PS51160">
    <property type="entry name" value="ACYLPHOSPHATASE_3"/>
    <property type="match status" value="1"/>
</dbReference>
<feature type="domain" description="Acylphosphatase-like" evidence="6">
    <location>
        <begin position="5"/>
        <end position="92"/>
    </location>
</feature>
<name>A0A1F6EW43_9BACT</name>
<protein>
    <recommendedName>
        <fullName evidence="2 4">acylphosphatase</fullName>
        <ecNumber evidence="2 4">3.6.1.7</ecNumber>
    </recommendedName>
</protein>
<dbReference type="Gene3D" id="3.30.70.100">
    <property type="match status" value="1"/>
</dbReference>
<dbReference type="GO" id="GO:0003998">
    <property type="term" value="F:acylphosphatase activity"/>
    <property type="evidence" value="ECO:0007669"/>
    <property type="project" value="UniProtKB-EC"/>
</dbReference>
<dbReference type="STRING" id="1798515.A3B35_02310"/>
<dbReference type="Proteomes" id="UP000177215">
    <property type="component" value="Unassembled WGS sequence"/>
</dbReference>
<organism evidence="7 8">
    <name type="scientific">Candidatus Kaiserbacteria bacterium RIFCSPLOWO2_01_FULL_54_24</name>
    <dbReference type="NCBI Taxonomy" id="1798515"/>
    <lineage>
        <taxon>Bacteria</taxon>
        <taxon>Candidatus Kaiseribacteriota</taxon>
    </lineage>
</organism>
<evidence type="ECO:0000256" key="2">
    <source>
        <dbReference type="ARBA" id="ARBA00012150"/>
    </source>
</evidence>
<evidence type="ECO:0000256" key="1">
    <source>
        <dbReference type="ARBA" id="ARBA00005614"/>
    </source>
</evidence>
<dbReference type="AlphaFoldDB" id="A0A1F6EW43"/>
<evidence type="ECO:0000256" key="3">
    <source>
        <dbReference type="ARBA" id="ARBA00047645"/>
    </source>
</evidence>
<feature type="active site" evidence="4">
    <location>
        <position position="20"/>
    </location>
</feature>
<proteinExistence type="inferred from homology"/>
<keyword evidence="4" id="KW-0378">Hydrolase</keyword>
<evidence type="ECO:0000259" key="6">
    <source>
        <dbReference type="PROSITE" id="PS51160"/>
    </source>
</evidence>